<evidence type="ECO:0000313" key="5">
    <source>
        <dbReference type="EMBL" id="KKK79568.1"/>
    </source>
</evidence>
<reference evidence="5" key="1">
    <citation type="journal article" date="2015" name="Nature">
        <title>Complex archaea that bridge the gap between prokaryotes and eukaryotes.</title>
        <authorList>
            <person name="Spang A."/>
            <person name="Saw J.H."/>
            <person name="Jorgensen S.L."/>
            <person name="Zaremba-Niedzwiedzka K."/>
            <person name="Martijn J."/>
            <person name="Lind A.E."/>
            <person name="van Eijk R."/>
            <person name="Schleper C."/>
            <person name="Guy L."/>
            <person name="Ettema T.J."/>
        </authorList>
    </citation>
    <scope>NUCLEOTIDE SEQUENCE</scope>
</reference>
<comment type="caution">
    <text evidence="5">The sequence shown here is derived from an EMBL/GenBank/DDBJ whole genome shotgun (WGS) entry which is preliminary data.</text>
</comment>
<keyword evidence="2" id="KW-0808">Transferase</keyword>
<organism evidence="5">
    <name type="scientific">marine sediment metagenome</name>
    <dbReference type="NCBI Taxonomy" id="412755"/>
    <lineage>
        <taxon>unclassified sequences</taxon>
        <taxon>metagenomes</taxon>
        <taxon>ecological metagenomes</taxon>
    </lineage>
</organism>
<gene>
    <name evidence="5" type="ORF">LCGC14_2832200</name>
</gene>
<dbReference type="GO" id="GO:0046983">
    <property type="term" value="F:protein dimerization activity"/>
    <property type="evidence" value="ECO:0007669"/>
    <property type="project" value="InterPro"/>
</dbReference>
<keyword evidence="3" id="KW-0949">S-adenosyl-L-methionine</keyword>
<evidence type="ECO:0000256" key="3">
    <source>
        <dbReference type="ARBA" id="ARBA00022691"/>
    </source>
</evidence>
<dbReference type="FunFam" id="1.10.10.10:FF:000358">
    <property type="entry name" value="Acetylserotonin O-methyltransferase"/>
    <property type="match status" value="1"/>
</dbReference>
<name>A0A0F8YDT2_9ZZZZ</name>
<dbReference type="GO" id="GO:0032259">
    <property type="term" value="P:methylation"/>
    <property type="evidence" value="ECO:0007669"/>
    <property type="project" value="UniProtKB-KW"/>
</dbReference>
<evidence type="ECO:0000256" key="2">
    <source>
        <dbReference type="ARBA" id="ARBA00022679"/>
    </source>
</evidence>
<dbReference type="EMBL" id="LAZR01053968">
    <property type="protein sequence ID" value="KKK79568.1"/>
    <property type="molecule type" value="Genomic_DNA"/>
</dbReference>
<proteinExistence type="predicted"/>
<sequence length="79" mass="8831">MNFEELGDLWRGFMPSRVILTAVELGVFEKLKKPKTVKEAARLLKSSLRGTEILLKALTSLKVIKKSGKKYVNTAIALI</sequence>
<dbReference type="InterPro" id="IPR012967">
    <property type="entry name" value="COMT_dimerisation"/>
</dbReference>
<accession>A0A0F8YDT2</accession>
<dbReference type="Pfam" id="PF08100">
    <property type="entry name" value="Dimerisation"/>
    <property type="match status" value="1"/>
</dbReference>
<dbReference type="InterPro" id="IPR036388">
    <property type="entry name" value="WH-like_DNA-bd_sf"/>
</dbReference>
<protein>
    <recommendedName>
        <fullName evidence="4">O-methyltransferase dimerisation domain-containing protein</fullName>
    </recommendedName>
</protein>
<evidence type="ECO:0000256" key="1">
    <source>
        <dbReference type="ARBA" id="ARBA00022603"/>
    </source>
</evidence>
<dbReference type="GO" id="GO:0008168">
    <property type="term" value="F:methyltransferase activity"/>
    <property type="evidence" value="ECO:0007669"/>
    <property type="project" value="UniProtKB-KW"/>
</dbReference>
<dbReference type="InterPro" id="IPR036390">
    <property type="entry name" value="WH_DNA-bd_sf"/>
</dbReference>
<evidence type="ECO:0000259" key="4">
    <source>
        <dbReference type="Pfam" id="PF08100"/>
    </source>
</evidence>
<keyword evidence="1" id="KW-0489">Methyltransferase</keyword>
<dbReference type="Gene3D" id="1.10.10.10">
    <property type="entry name" value="Winged helix-like DNA-binding domain superfamily/Winged helix DNA-binding domain"/>
    <property type="match status" value="1"/>
</dbReference>
<dbReference type="AlphaFoldDB" id="A0A0F8YDT2"/>
<dbReference type="SUPFAM" id="SSF46785">
    <property type="entry name" value="Winged helix' DNA-binding domain"/>
    <property type="match status" value="1"/>
</dbReference>
<feature type="domain" description="O-methyltransferase dimerisation" evidence="4">
    <location>
        <begin position="9"/>
        <end position="77"/>
    </location>
</feature>